<reference evidence="1 2" key="1">
    <citation type="journal article" date="2019" name="Sci. Rep.">
        <title>Orb-weaving spider Araneus ventricosus genome elucidates the spidroin gene catalogue.</title>
        <authorList>
            <person name="Kono N."/>
            <person name="Nakamura H."/>
            <person name="Ohtoshi R."/>
            <person name="Moran D.A.P."/>
            <person name="Shinohara A."/>
            <person name="Yoshida Y."/>
            <person name="Fujiwara M."/>
            <person name="Mori M."/>
            <person name="Tomita M."/>
            <person name="Arakawa K."/>
        </authorList>
    </citation>
    <scope>NUCLEOTIDE SEQUENCE [LARGE SCALE GENOMIC DNA]</scope>
</reference>
<dbReference type="EMBL" id="BGPR01001744">
    <property type="protein sequence ID" value="GBM60898.1"/>
    <property type="molecule type" value="Genomic_DNA"/>
</dbReference>
<dbReference type="AlphaFoldDB" id="A0A4Y2H839"/>
<proteinExistence type="predicted"/>
<evidence type="ECO:0000313" key="1">
    <source>
        <dbReference type="EMBL" id="GBM60898.1"/>
    </source>
</evidence>
<sequence>MNHGRGANSDQTINHCLSVNNGVGWNALKYALVCRFDLAGSKVTRRERQTKLPNVNCESLCLSRKTDRIWFDTSGSPEAHIEPNTSSTHVNRSAYKCILTFRTGCYESLEWLDLDYSGFLPLALYQLYTSVFLWLRS</sequence>
<protein>
    <submittedName>
        <fullName evidence="1">Uncharacterized protein</fullName>
    </submittedName>
</protein>
<keyword evidence="2" id="KW-1185">Reference proteome</keyword>
<accession>A0A4Y2H839</accession>
<gene>
    <name evidence="1" type="ORF">AVEN_235160_1</name>
</gene>
<organism evidence="1 2">
    <name type="scientific">Araneus ventricosus</name>
    <name type="common">Orbweaver spider</name>
    <name type="synonym">Epeira ventricosa</name>
    <dbReference type="NCBI Taxonomy" id="182803"/>
    <lineage>
        <taxon>Eukaryota</taxon>
        <taxon>Metazoa</taxon>
        <taxon>Ecdysozoa</taxon>
        <taxon>Arthropoda</taxon>
        <taxon>Chelicerata</taxon>
        <taxon>Arachnida</taxon>
        <taxon>Araneae</taxon>
        <taxon>Araneomorphae</taxon>
        <taxon>Entelegynae</taxon>
        <taxon>Araneoidea</taxon>
        <taxon>Araneidae</taxon>
        <taxon>Araneus</taxon>
    </lineage>
</organism>
<dbReference type="Proteomes" id="UP000499080">
    <property type="component" value="Unassembled WGS sequence"/>
</dbReference>
<name>A0A4Y2H839_ARAVE</name>
<comment type="caution">
    <text evidence="1">The sequence shown here is derived from an EMBL/GenBank/DDBJ whole genome shotgun (WGS) entry which is preliminary data.</text>
</comment>
<evidence type="ECO:0000313" key="2">
    <source>
        <dbReference type="Proteomes" id="UP000499080"/>
    </source>
</evidence>